<protein>
    <recommendedName>
        <fullName evidence="3">BTB domain-containing protein</fullName>
    </recommendedName>
</protein>
<proteinExistence type="predicted"/>
<reference evidence="1" key="1">
    <citation type="journal article" date="2020" name="Stud. Mycol.">
        <title>101 Dothideomycetes genomes: a test case for predicting lifestyles and emergence of pathogens.</title>
        <authorList>
            <person name="Haridas S."/>
            <person name="Albert R."/>
            <person name="Binder M."/>
            <person name="Bloem J."/>
            <person name="Labutti K."/>
            <person name="Salamov A."/>
            <person name="Andreopoulos B."/>
            <person name="Baker S."/>
            <person name="Barry K."/>
            <person name="Bills G."/>
            <person name="Bluhm B."/>
            <person name="Cannon C."/>
            <person name="Castanera R."/>
            <person name="Culley D."/>
            <person name="Daum C."/>
            <person name="Ezra D."/>
            <person name="Gonzalez J."/>
            <person name="Henrissat B."/>
            <person name="Kuo A."/>
            <person name="Liang C."/>
            <person name="Lipzen A."/>
            <person name="Lutzoni F."/>
            <person name="Magnuson J."/>
            <person name="Mondo S."/>
            <person name="Nolan M."/>
            <person name="Ohm R."/>
            <person name="Pangilinan J."/>
            <person name="Park H.-J."/>
            <person name="Ramirez L."/>
            <person name="Alfaro M."/>
            <person name="Sun H."/>
            <person name="Tritt A."/>
            <person name="Yoshinaga Y."/>
            <person name="Zwiers L.-H."/>
            <person name="Turgeon B."/>
            <person name="Goodwin S."/>
            <person name="Spatafora J."/>
            <person name="Crous P."/>
            <person name="Grigoriev I."/>
        </authorList>
    </citation>
    <scope>NUCLEOTIDE SEQUENCE</scope>
    <source>
        <strain evidence="1">CBS 121410</strain>
    </source>
</reference>
<dbReference type="Proteomes" id="UP000799776">
    <property type="component" value="Unassembled WGS sequence"/>
</dbReference>
<dbReference type="OrthoDB" id="5398371at2759"/>
<sequence>MAPESLFGAPPSSAEDPISEPAIRQHEESHIVISSTGDLILRVKELEGEDNFAYRVETACLREASSYFEKLLRPAFSEGAAVVASHKALKEEYASLADVPFERLPEVAIEDIGRISKVSTIKNISADFLRVIHDQGLGGKDAPPVTNLANLTIVADRFDALDAFSKHAKRKGYMQMIEAKSKKSSTLLAAGIAEERARQKLMVGILLDYSPWVGLYSKRLIVTDSARWKAQDLDDEESALWWDLPSGIEDELMYRRQCVLETISSLQKHFLKLYTSGQRQCKLGYDSSAQCDSFQLGEMVKFFVKNGTLRLRSAIFGDDPGPDYRGDINRLLDSMKQCPSYQIDNNHAHCGLRARLLPLIDFIQSQTVLSAAGLDMGICTECWLNYRSEYAWSLAKRPLVWSRPMANAGRPSGRVPASGRSCLARHLWVRDMFTAVDHNWTAKE</sequence>
<keyword evidence="2" id="KW-1185">Reference proteome</keyword>
<gene>
    <name evidence="1" type="ORF">K490DRAFT_48070</name>
</gene>
<comment type="caution">
    <text evidence="1">The sequence shown here is derived from an EMBL/GenBank/DDBJ whole genome shotgun (WGS) entry which is preliminary data.</text>
</comment>
<accession>A0A9P4HQR7</accession>
<evidence type="ECO:0000313" key="1">
    <source>
        <dbReference type="EMBL" id="KAF2084927.1"/>
    </source>
</evidence>
<dbReference type="AlphaFoldDB" id="A0A9P4HQR7"/>
<organism evidence="1 2">
    <name type="scientific">Saccharata proteae CBS 121410</name>
    <dbReference type="NCBI Taxonomy" id="1314787"/>
    <lineage>
        <taxon>Eukaryota</taxon>
        <taxon>Fungi</taxon>
        <taxon>Dikarya</taxon>
        <taxon>Ascomycota</taxon>
        <taxon>Pezizomycotina</taxon>
        <taxon>Dothideomycetes</taxon>
        <taxon>Dothideomycetes incertae sedis</taxon>
        <taxon>Botryosphaeriales</taxon>
        <taxon>Saccharataceae</taxon>
        <taxon>Saccharata</taxon>
    </lineage>
</organism>
<dbReference type="EMBL" id="ML978736">
    <property type="protein sequence ID" value="KAF2084927.1"/>
    <property type="molecule type" value="Genomic_DNA"/>
</dbReference>
<evidence type="ECO:0008006" key="3">
    <source>
        <dbReference type="Google" id="ProtNLM"/>
    </source>
</evidence>
<evidence type="ECO:0000313" key="2">
    <source>
        <dbReference type="Proteomes" id="UP000799776"/>
    </source>
</evidence>
<name>A0A9P4HQR7_9PEZI</name>